<organism evidence="2 3">
    <name type="scientific">Sutcliffiella rhizosphaerae</name>
    <dbReference type="NCBI Taxonomy" id="2880967"/>
    <lineage>
        <taxon>Bacteria</taxon>
        <taxon>Bacillati</taxon>
        <taxon>Bacillota</taxon>
        <taxon>Bacilli</taxon>
        <taxon>Bacillales</taxon>
        <taxon>Bacillaceae</taxon>
        <taxon>Sutcliffiella</taxon>
    </lineage>
</organism>
<gene>
    <name evidence="2" type="ORF">BACCIP111883_01638</name>
</gene>
<dbReference type="EMBL" id="CAKJTJ010000006">
    <property type="protein sequence ID" value="CAG9620867.1"/>
    <property type="molecule type" value="Genomic_DNA"/>
</dbReference>
<keyword evidence="1" id="KW-1133">Transmembrane helix</keyword>
<reference evidence="2 3" key="1">
    <citation type="submission" date="2021-10" db="EMBL/GenBank/DDBJ databases">
        <authorList>
            <person name="Criscuolo A."/>
        </authorList>
    </citation>
    <scope>NUCLEOTIDE SEQUENCE [LARGE SCALE GENOMIC DNA]</scope>
    <source>
        <strain evidence="3">CIP 111883</strain>
    </source>
</reference>
<evidence type="ECO:0000313" key="3">
    <source>
        <dbReference type="Proteomes" id="UP000789833"/>
    </source>
</evidence>
<proteinExistence type="predicted"/>
<feature type="transmembrane region" description="Helical" evidence="1">
    <location>
        <begin position="20"/>
        <end position="37"/>
    </location>
</feature>
<comment type="caution">
    <text evidence="2">The sequence shown here is derived from an EMBL/GenBank/DDBJ whole genome shotgun (WGS) entry which is preliminary data.</text>
</comment>
<sequence length="78" mass="9334">MKWEKCKRCGSNRVVKRYSLKIAIFLLFFFLLTLVISSFQDSFLAKLVPIVVLWIISILMRPYSRILYCKDCELKWNP</sequence>
<keyword evidence="1" id="KW-0812">Transmembrane</keyword>
<name>A0ABM8YLW3_9BACI</name>
<evidence type="ECO:0000256" key="1">
    <source>
        <dbReference type="SAM" id="Phobius"/>
    </source>
</evidence>
<accession>A0ABM8YLW3</accession>
<feature type="transmembrane region" description="Helical" evidence="1">
    <location>
        <begin position="43"/>
        <end position="60"/>
    </location>
</feature>
<keyword evidence="3" id="KW-1185">Reference proteome</keyword>
<keyword evidence="1" id="KW-0472">Membrane</keyword>
<protein>
    <submittedName>
        <fullName evidence="2">Uncharacterized protein</fullName>
    </submittedName>
</protein>
<dbReference type="Proteomes" id="UP000789833">
    <property type="component" value="Unassembled WGS sequence"/>
</dbReference>
<evidence type="ECO:0000313" key="2">
    <source>
        <dbReference type="EMBL" id="CAG9620867.1"/>
    </source>
</evidence>